<feature type="non-terminal residue" evidence="1">
    <location>
        <position position="1"/>
    </location>
</feature>
<reference evidence="1" key="1">
    <citation type="submission" date="2021-06" db="EMBL/GenBank/DDBJ databases">
        <authorList>
            <person name="Kallberg Y."/>
            <person name="Tangrot J."/>
            <person name="Rosling A."/>
        </authorList>
    </citation>
    <scope>NUCLEOTIDE SEQUENCE</scope>
    <source>
        <strain evidence="1">MA461A</strain>
    </source>
</reference>
<accession>A0ACA9KNR4</accession>
<comment type="caution">
    <text evidence="1">The sequence shown here is derived from an EMBL/GenBank/DDBJ whole genome shotgun (WGS) entry which is preliminary data.</text>
</comment>
<gene>
    <name evidence="1" type="ORF">RPERSI_LOCUS1112</name>
</gene>
<dbReference type="EMBL" id="CAJVQC010000942">
    <property type="protein sequence ID" value="CAG8484214.1"/>
    <property type="molecule type" value="Genomic_DNA"/>
</dbReference>
<name>A0ACA9KNR4_9GLOM</name>
<sequence>LSSNLLILSCMALQQICKDLYKCSYWSCRAFLQIYQGFYKRSYLSCRAFLQMYQDEVKKYVNECPTCIQNGSIKEKSDLVPVVSSGPLEHLQVNLVDLLSYVEHNDRYSYILTLIDIFSHYVWAILIKDKEENTIHSELVNVFKNFGPSTKLQADNRSKFITRTIHQNYSTRAHSTGDHFTRNHFARNYFARDHSPRTLKHIPPENAASQDNEALYELHAMQVKHVHDEVAQNDETYQNKLVIRGSVHRRKVTFELEDKVVVVPDFDNNQKT</sequence>
<evidence type="ECO:0000313" key="2">
    <source>
        <dbReference type="Proteomes" id="UP000789920"/>
    </source>
</evidence>
<protein>
    <submittedName>
        <fullName evidence="1">27806_t:CDS:1</fullName>
    </submittedName>
</protein>
<proteinExistence type="predicted"/>
<dbReference type="Proteomes" id="UP000789920">
    <property type="component" value="Unassembled WGS sequence"/>
</dbReference>
<keyword evidence="2" id="KW-1185">Reference proteome</keyword>
<organism evidence="1 2">
    <name type="scientific">Racocetra persica</name>
    <dbReference type="NCBI Taxonomy" id="160502"/>
    <lineage>
        <taxon>Eukaryota</taxon>
        <taxon>Fungi</taxon>
        <taxon>Fungi incertae sedis</taxon>
        <taxon>Mucoromycota</taxon>
        <taxon>Glomeromycotina</taxon>
        <taxon>Glomeromycetes</taxon>
        <taxon>Diversisporales</taxon>
        <taxon>Gigasporaceae</taxon>
        <taxon>Racocetra</taxon>
    </lineage>
</organism>
<evidence type="ECO:0000313" key="1">
    <source>
        <dbReference type="EMBL" id="CAG8484214.1"/>
    </source>
</evidence>